<proteinExistence type="predicted"/>
<evidence type="ECO:0000259" key="1">
    <source>
        <dbReference type="Pfam" id="PF01966"/>
    </source>
</evidence>
<accession>A0A084SL37</accession>
<dbReference type="Gene3D" id="1.10.3210.10">
    <property type="entry name" value="Hypothetical protein af1432"/>
    <property type="match status" value="1"/>
</dbReference>
<gene>
    <name evidence="2" type="ORF">Q664_36490</name>
</gene>
<dbReference type="EMBL" id="JPMI01000258">
    <property type="protein sequence ID" value="KFA89172.1"/>
    <property type="molecule type" value="Genomic_DNA"/>
</dbReference>
<dbReference type="RefSeq" id="WP_043406148.1">
    <property type="nucleotide sequence ID" value="NZ_JPMI01000258.1"/>
</dbReference>
<evidence type="ECO:0000313" key="3">
    <source>
        <dbReference type="Proteomes" id="UP000028547"/>
    </source>
</evidence>
<dbReference type="InterPro" id="IPR006674">
    <property type="entry name" value="HD_domain"/>
</dbReference>
<name>A0A084SL37_9BACT</name>
<reference evidence="2 3" key="1">
    <citation type="submission" date="2014-07" db="EMBL/GenBank/DDBJ databases">
        <title>Draft Genome Sequence of Gephyronic Acid Producer, Cystobacter violaceus Strain Cb vi76.</title>
        <authorList>
            <person name="Stevens D.C."/>
            <person name="Young J."/>
            <person name="Carmichael R."/>
            <person name="Tan J."/>
            <person name="Taylor R.E."/>
        </authorList>
    </citation>
    <scope>NUCLEOTIDE SEQUENCE [LARGE SCALE GENOMIC DNA]</scope>
    <source>
        <strain evidence="2 3">Cb vi76</strain>
    </source>
</reference>
<comment type="caution">
    <text evidence="2">The sequence shown here is derived from an EMBL/GenBank/DDBJ whole genome shotgun (WGS) entry which is preliminary data.</text>
</comment>
<organism evidence="2 3">
    <name type="scientific">Archangium violaceum Cb vi76</name>
    <dbReference type="NCBI Taxonomy" id="1406225"/>
    <lineage>
        <taxon>Bacteria</taxon>
        <taxon>Pseudomonadati</taxon>
        <taxon>Myxococcota</taxon>
        <taxon>Myxococcia</taxon>
        <taxon>Myxococcales</taxon>
        <taxon>Cystobacterineae</taxon>
        <taxon>Archangiaceae</taxon>
        <taxon>Archangium</taxon>
    </lineage>
</organism>
<dbReference type="Pfam" id="PF01966">
    <property type="entry name" value="HD"/>
    <property type="match status" value="1"/>
</dbReference>
<dbReference type="Proteomes" id="UP000028547">
    <property type="component" value="Unassembled WGS sequence"/>
</dbReference>
<protein>
    <recommendedName>
        <fullName evidence="1">HD domain-containing protein</fullName>
    </recommendedName>
</protein>
<evidence type="ECO:0000313" key="2">
    <source>
        <dbReference type="EMBL" id="KFA89172.1"/>
    </source>
</evidence>
<dbReference type="AlphaFoldDB" id="A0A084SL37"/>
<sequence length="182" mass="20331">MSLRLHALPESAARILEELRAPPRLMAHLTLVHDVAGRLTSALRKRWPRLSFDAEAVAFGAALHDVGKAVVREELSQPGDRHEALGEQLLLSRGVPAHLARFARTHAQSEREALALEDLLVTLADTVWKGKRDEPLEQEVRRRVAAACGLAPWEVFLSLDEVLERLARDADERLEWQASHGL</sequence>
<feature type="domain" description="HD" evidence="1">
    <location>
        <begin position="31"/>
        <end position="126"/>
    </location>
</feature>
<dbReference type="SUPFAM" id="SSF109604">
    <property type="entry name" value="HD-domain/PDEase-like"/>
    <property type="match status" value="1"/>
</dbReference>